<dbReference type="InterPro" id="IPR015655">
    <property type="entry name" value="PP2C"/>
</dbReference>
<dbReference type="InterPro" id="IPR001932">
    <property type="entry name" value="PPM-type_phosphatase-like_dom"/>
</dbReference>
<sequence length="471" mass="52145">MADQFFGITDTGKQRSNNEDTFIAQWAAKNDMIIACVIDGVGGYSGGEVAAALARESFLNRINKAASGDVIPMLIESFNLANERILKDKQQADERRNMACVATLAMVDIEKNQFYYAHVGDTRLYLLRDQSLVKITQDHSFVGYLEDSQRLTEEAAMAHPKRNEINKALGFESDLASKTDYIETGQSPFLPGDMLLLCSDGLTDMVNKQDITDILTASMPLKEKCKLLVNAANQNGGRDNITAVLVQNDKASSQHEATMPSSSSKSKGEEAISSKEPDEVPMNFKRKTSVAIPVLTILMIVFLGSTVWFYLQGQKPRVIVEQTKVDSLIKKQRNAQEVKLQQAIDQLKGHILLLDTSYKSPIVISEAINISKDSLLIKAKREMVLQSDSAYTGPIFILSAKAKSLQLDSVAFRDCQTAVASRNQTVGLKNVRFYNCKTAVQNYIEVPEKKYINGKIMPLTLKADSLPVKIN</sequence>
<organism evidence="4 5">
    <name type="scientific">Mucilaginibacter agri</name>
    <dbReference type="NCBI Taxonomy" id="2695265"/>
    <lineage>
        <taxon>Bacteria</taxon>
        <taxon>Pseudomonadati</taxon>
        <taxon>Bacteroidota</taxon>
        <taxon>Sphingobacteriia</taxon>
        <taxon>Sphingobacteriales</taxon>
        <taxon>Sphingobacteriaceae</taxon>
        <taxon>Mucilaginibacter</taxon>
    </lineage>
</organism>
<feature type="region of interest" description="Disordered" evidence="1">
    <location>
        <begin position="250"/>
        <end position="280"/>
    </location>
</feature>
<dbReference type="Pfam" id="PF13672">
    <property type="entry name" value="PP2C_2"/>
    <property type="match status" value="1"/>
</dbReference>
<keyword evidence="5" id="KW-1185">Reference proteome</keyword>
<evidence type="ECO:0000313" key="5">
    <source>
        <dbReference type="Proteomes" id="UP000638732"/>
    </source>
</evidence>
<evidence type="ECO:0000256" key="2">
    <source>
        <dbReference type="SAM" id="Phobius"/>
    </source>
</evidence>
<reference evidence="4" key="2">
    <citation type="submission" date="2020-10" db="EMBL/GenBank/DDBJ databases">
        <title>Mucilaginibacter sp. nov., isolated from soil.</title>
        <authorList>
            <person name="Jeon C.O."/>
        </authorList>
    </citation>
    <scope>NUCLEOTIDE SEQUENCE</scope>
    <source>
        <strain evidence="4">R11</strain>
    </source>
</reference>
<name>A0A965ZJP9_9SPHI</name>
<dbReference type="InterPro" id="IPR036457">
    <property type="entry name" value="PPM-type-like_dom_sf"/>
</dbReference>
<protein>
    <submittedName>
        <fullName evidence="4">SpoIIE family protein phosphatase</fullName>
    </submittedName>
</protein>
<accession>A0A965ZJP9</accession>
<keyword evidence="2" id="KW-0812">Transmembrane</keyword>
<keyword evidence="2" id="KW-0472">Membrane</keyword>
<feature type="compositionally biased region" description="Polar residues" evidence="1">
    <location>
        <begin position="250"/>
        <end position="265"/>
    </location>
</feature>
<dbReference type="Proteomes" id="UP000638732">
    <property type="component" value="Unassembled WGS sequence"/>
</dbReference>
<dbReference type="CDD" id="cd00143">
    <property type="entry name" value="PP2Cc"/>
    <property type="match status" value="1"/>
</dbReference>
<feature type="transmembrane region" description="Helical" evidence="2">
    <location>
        <begin position="290"/>
        <end position="311"/>
    </location>
</feature>
<dbReference type="AlphaFoldDB" id="A0A965ZJP9"/>
<reference evidence="4" key="1">
    <citation type="submission" date="2020-01" db="EMBL/GenBank/DDBJ databases">
        <authorList>
            <person name="Seo Y.L."/>
        </authorList>
    </citation>
    <scope>NUCLEOTIDE SEQUENCE</scope>
    <source>
        <strain evidence="4">R11</strain>
    </source>
</reference>
<proteinExistence type="predicted"/>
<comment type="caution">
    <text evidence="4">The sequence shown here is derived from an EMBL/GenBank/DDBJ whole genome shotgun (WGS) entry which is preliminary data.</text>
</comment>
<dbReference type="EMBL" id="WWEO01000045">
    <property type="protein sequence ID" value="NCD72423.1"/>
    <property type="molecule type" value="Genomic_DNA"/>
</dbReference>
<gene>
    <name evidence="4" type="ORF">GSY63_23865</name>
</gene>
<dbReference type="SMART" id="SM00332">
    <property type="entry name" value="PP2Cc"/>
    <property type="match status" value="1"/>
</dbReference>
<dbReference type="RefSeq" id="WP_166588369.1">
    <property type="nucleotide sequence ID" value="NZ_WWEO01000045.1"/>
</dbReference>
<dbReference type="SUPFAM" id="SSF81606">
    <property type="entry name" value="PP2C-like"/>
    <property type="match status" value="1"/>
</dbReference>
<evidence type="ECO:0000313" key="4">
    <source>
        <dbReference type="EMBL" id="NCD72423.1"/>
    </source>
</evidence>
<dbReference type="PROSITE" id="PS51746">
    <property type="entry name" value="PPM_2"/>
    <property type="match status" value="1"/>
</dbReference>
<keyword evidence="2" id="KW-1133">Transmembrane helix</keyword>
<evidence type="ECO:0000259" key="3">
    <source>
        <dbReference type="PROSITE" id="PS51746"/>
    </source>
</evidence>
<dbReference type="PANTHER" id="PTHR47992">
    <property type="entry name" value="PROTEIN PHOSPHATASE"/>
    <property type="match status" value="1"/>
</dbReference>
<evidence type="ECO:0000256" key="1">
    <source>
        <dbReference type="SAM" id="MobiDB-lite"/>
    </source>
</evidence>
<dbReference type="SMART" id="SM00331">
    <property type="entry name" value="PP2C_SIG"/>
    <property type="match status" value="1"/>
</dbReference>
<feature type="domain" description="PPM-type phosphatase" evidence="3">
    <location>
        <begin position="5"/>
        <end position="248"/>
    </location>
</feature>
<dbReference type="Gene3D" id="3.60.40.10">
    <property type="entry name" value="PPM-type phosphatase domain"/>
    <property type="match status" value="1"/>
</dbReference>
<dbReference type="GO" id="GO:0004722">
    <property type="term" value="F:protein serine/threonine phosphatase activity"/>
    <property type="evidence" value="ECO:0007669"/>
    <property type="project" value="InterPro"/>
</dbReference>
<feature type="compositionally biased region" description="Basic and acidic residues" evidence="1">
    <location>
        <begin position="266"/>
        <end position="278"/>
    </location>
</feature>